<dbReference type="Pfam" id="PF00535">
    <property type="entry name" value="Glycos_transf_2"/>
    <property type="match status" value="1"/>
</dbReference>
<dbReference type="GO" id="GO:0016757">
    <property type="term" value="F:glycosyltransferase activity"/>
    <property type="evidence" value="ECO:0007669"/>
    <property type="project" value="UniProtKB-KW"/>
</dbReference>
<dbReference type="Proteomes" id="UP001198495">
    <property type="component" value="Unassembled WGS sequence"/>
</dbReference>
<dbReference type="RefSeq" id="WP_117781568.1">
    <property type="nucleotide sequence ID" value="NZ_JAJEQT010000004.1"/>
</dbReference>
<proteinExistence type="predicted"/>
<organism evidence="4 5">
    <name type="scientific">Coprococcus hominis</name>
    <name type="common">ex Arizal et al. 2022</name>
    <dbReference type="NCBI Taxonomy" id="2881262"/>
    <lineage>
        <taxon>Bacteria</taxon>
        <taxon>Bacillati</taxon>
        <taxon>Bacillota</taxon>
        <taxon>Clostridia</taxon>
        <taxon>Lachnospirales</taxon>
        <taxon>Lachnospiraceae</taxon>
        <taxon>Coprococcus</taxon>
    </lineage>
</organism>
<dbReference type="InterPro" id="IPR036291">
    <property type="entry name" value="NAD(P)-bd_dom_sf"/>
</dbReference>
<dbReference type="CDD" id="cd00761">
    <property type="entry name" value="Glyco_tranf_GTA_type"/>
    <property type="match status" value="1"/>
</dbReference>
<reference evidence="4 5" key="1">
    <citation type="submission" date="2021-10" db="EMBL/GenBank/DDBJ databases">
        <title>Anaerobic single-cell dispensing facilitates the cultivation of human gut bacteria.</title>
        <authorList>
            <person name="Afrizal A."/>
        </authorList>
    </citation>
    <scope>NUCLEOTIDE SEQUENCE [LARGE SCALE GENOMIC DNA]</scope>
    <source>
        <strain evidence="4 5">CLA-AA-H212</strain>
    </source>
</reference>
<evidence type="ECO:0000256" key="2">
    <source>
        <dbReference type="ARBA" id="ARBA00022679"/>
    </source>
</evidence>
<dbReference type="EC" id="2.4.-.-" evidence="4"/>
<dbReference type="PANTHER" id="PTHR22916">
    <property type="entry name" value="GLYCOSYLTRANSFERASE"/>
    <property type="match status" value="1"/>
</dbReference>
<accession>A0ABS8FQ84</accession>
<evidence type="ECO:0000256" key="1">
    <source>
        <dbReference type="ARBA" id="ARBA00022676"/>
    </source>
</evidence>
<dbReference type="Gene3D" id="3.90.550.10">
    <property type="entry name" value="Spore Coat Polysaccharide Biosynthesis Protein SpsA, Chain A"/>
    <property type="match status" value="1"/>
</dbReference>
<dbReference type="InterPro" id="IPR029044">
    <property type="entry name" value="Nucleotide-diphossugar_trans"/>
</dbReference>
<sequence>MTEKKVSVIIPIYNAAQYLHKCLKSVISQTYKNLDIILIDDGSSDDSYSIAKEYQEKDSRIRLFTQTNIGLISTRKRGIELAEGEIVGFVDSDDWIEPIMYERLVQCMEENECDLVTSGIYRDYADGSRKEWYDLYPEGVYVNLESAIYPSMLHDFKKNEMGLKCTLVNKLYRRQILQDIYGEIDTRVFYGEDALTIYPYCLRCKRIYILNEAYYHYYIRNNSMCRAANEKLAINTYYLYNGLRDAFMESNCANSLLKQLKHYLFQLESHTLKVLYNIDTLAYAKWDFSKYKDIFGKRIVIYGAGACGQALYRELDSLGYKENVVAWVDKNPEGKTEQCMYEITAIKEIVDKKFDYLIIAIKSQNIAIEVMKELTKDYAVEEDKVVWRETSYRDFILE</sequence>
<dbReference type="SUPFAM" id="SSF53448">
    <property type="entry name" value="Nucleotide-diphospho-sugar transferases"/>
    <property type="match status" value="1"/>
</dbReference>
<evidence type="ECO:0000259" key="3">
    <source>
        <dbReference type="Pfam" id="PF00535"/>
    </source>
</evidence>
<gene>
    <name evidence="4" type="ORF">LKD28_07570</name>
</gene>
<comment type="caution">
    <text evidence="4">The sequence shown here is derived from an EMBL/GenBank/DDBJ whole genome shotgun (WGS) entry which is preliminary data.</text>
</comment>
<keyword evidence="2 4" id="KW-0808">Transferase</keyword>
<evidence type="ECO:0000313" key="4">
    <source>
        <dbReference type="EMBL" id="MCC2218889.1"/>
    </source>
</evidence>
<keyword evidence="5" id="KW-1185">Reference proteome</keyword>
<dbReference type="Gene3D" id="3.40.50.720">
    <property type="entry name" value="NAD(P)-binding Rossmann-like Domain"/>
    <property type="match status" value="1"/>
</dbReference>
<protein>
    <submittedName>
        <fullName evidence="4">Glycosyltransferase</fullName>
        <ecNumber evidence="4">2.4.-.-</ecNumber>
    </submittedName>
</protein>
<name>A0ABS8FQ84_9FIRM</name>
<dbReference type="PANTHER" id="PTHR22916:SF51">
    <property type="entry name" value="GLYCOSYLTRANSFERASE EPSH-RELATED"/>
    <property type="match status" value="1"/>
</dbReference>
<dbReference type="SUPFAM" id="SSF51735">
    <property type="entry name" value="NAD(P)-binding Rossmann-fold domains"/>
    <property type="match status" value="1"/>
</dbReference>
<dbReference type="EMBL" id="JAJEQT010000004">
    <property type="protein sequence ID" value="MCC2218889.1"/>
    <property type="molecule type" value="Genomic_DNA"/>
</dbReference>
<dbReference type="InterPro" id="IPR001173">
    <property type="entry name" value="Glyco_trans_2-like"/>
</dbReference>
<keyword evidence="1 4" id="KW-0328">Glycosyltransferase</keyword>
<evidence type="ECO:0000313" key="5">
    <source>
        <dbReference type="Proteomes" id="UP001198495"/>
    </source>
</evidence>
<feature type="domain" description="Glycosyltransferase 2-like" evidence="3">
    <location>
        <begin position="7"/>
        <end position="180"/>
    </location>
</feature>